<dbReference type="Proteomes" id="UP000265000">
    <property type="component" value="Unplaced"/>
</dbReference>
<reference evidence="4" key="2">
    <citation type="submission" date="2025-05" db="UniProtKB">
        <authorList>
            <consortium name="Ensembl"/>
        </authorList>
    </citation>
    <scope>IDENTIFICATION</scope>
</reference>
<keyword evidence="5" id="KW-1185">Reference proteome</keyword>
<dbReference type="AlphaFoldDB" id="A0A147AVR4"/>
<dbReference type="InterPro" id="IPR023340">
    <property type="entry name" value="UMA"/>
</dbReference>
<dbReference type="GeneID" id="105917449"/>
<accession>A0A147AVR4</accession>
<protein>
    <submittedName>
        <fullName evidence="3">HCG19535</fullName>
    </submittedName>
    <submittedName>
        <fullName evidence="4">UBAP1-MVB12-associated (UMA) domain containing 1</fullName>
    </submittedName>
</protein>
<feature type="region of interest" description="Disordered" evidence="1">
    <location>
        <begin position="1"/>
        <end position="38"/>
    </location>
</feature>
<evidence type="ECO:0000313" key="5">
    <source>
        <dbReference type="Proteomes" id="UP000265000"/>
    </source>
</evidence>
<dbReference type="CTD" id="729852"/>
<dbReference type="PANTHER" id="PTHR36291">
    <property type="entry name" value="UBAP1-MVB12-ASSOCIATED (UMA)-DOMAIN CONTAINING PROTEIN 1"/>
    <property type="match status" value="1"/>
</dbReference>
<evidence type="ECO:0000256" key="1">
    <source>
        <dbReference type="SAM" id="MobiDB-lite"/>
    </source>
</evidence>
<dbReference type="PANTHER" id="PTHR36291:SF1">
    <property type="entry name" value="UBAP1-MVB12-ASSOCIATED (UMA)-DOMAIN CONTAINING PROTEIN 1"/>
    <property type="match status" value="1"/>
</dbReference>
<proteinExistence type="predicted"/>
<dbReference type="PROSITE" id="PS51497">
    <property type="entry name" value="UMA"/>
    <property type="match status" value="1"/>
</dbReference>
<dbReference type="OrthoDB" id="9872568at2759"/>
<evidence type="ECO:0000313" key="3">
    <source>
        <dbReference type="EMBL" id="JAR82664.1"/>
    </source>
</evidence>
<feature type="domain" description="UMA" evidence="2">
    <location>
        <begin position="179"/>
        <end position="227"/>
    </location>
</feature>
<feature type="compositionally biased region" description="Polar residues" evidence="1">
    <location>
        <begin position="21"/>
        <end position="30"/>
    </location>
</feature>
<name>A0A147AVR4_FUNHE</name>
<evidence type="ECO:0000259" key="2">
    <source>
        <dbReference type="PROSITE" id="PS51497"/>
    </source>
</evidence>
<reference evidence="3" key="1">
    <citation type="submission" date="2015-01" db="EMBL/GenBank/DDBJ databases">
        <title>EvidentialGene: Evidence-directed Construction of Complete mRNA Transcriptomes without Genomes.</title>
        <authorList>
            <person name="Gilbert D.G."/>
        </authorList>
    </citation>
    <scope>NUCLEOTIDE SEQUENCE</scope>
</reference>
<dbReference type="Ensembl" id="ENSFHET00000024846.1">
    <property type="protein sequence ID" value="ENSFHEP00000016434.1"/>
    <property type="gene ID" value="ENSFHEG00000018121.1"/>
</dbReference>
<dbReference type="GeneTree" id="ENSGT00390000003051"/>
<evidence type="ECO:0000313" key="4">
    <source>
        <dbReference type="Ensembl" id="ENSFHEP00000016434.1"/>
    </source>
</evidence>
<sequence>MSIKDSFVTEEVPPPPKHRAGSSTPQSENKTAARRGKQKVLTDCLKSRCIHTKEALKEVNIQRNHDQLTPWLRFVHLSRLNEKNMFSFFGRKDSKKSPSDKEADGGFVIVGEIASEQKQRIQTVNIAQPSTNVIVQPSKSLYPAPSQPAENKPPTALLHVGPAGGPPAVEVTSALPDLLGDVPFMLAPHVLAMQAGSNRVPDVLLSRDINYNLASFQYDFTLENSVLHNS</sequence>
<dbReference type="InterPro" id="IPR053292">
    <property type="entry name" value="UBAP1-MVB12_assoc_domain"/>
</dbReference>
<organism evidence="3">
    <name type="scientific">Fundulus heteroclitus</name>
    <name type="common">Killifish</name>
    <name type="synonym">Mummichog</name>
    <dbReference type="NCBI Taxonomy" id="8078"/>
    <lineage>
        <taxon>Eukaryota</taxon>
        <taxon>Metazoa</taxon>
        <taxon>Chordata</taxon>
        <taxon>Craniata</taxon>
        <taxon>Vertebrata</taxon>
        <taxon>Euteleostomi</taxon>
        <taxon>Actinopterygii</taxon>
        <taxon>Neopterygii</taxon>
        <taxon>Teleostei</taxon>
        <taxon>Neoteleostei</taxon>
        <taxon>Acanthomorphata</taxon>
        <taxon>Ovalentaria</taxon>
        <taxon>Atherinomorphae</taxon>
        <taxon>Cyprinodontiformes</taxon>
        <taxon>Fundulidae</taxon>
        <taxon>Fundulus</taxon>
    </lineage>
</organism>
<dbReference type="EMBL" id="GCES01003659">
    <property type="protein sequence ID" value="JAR82664.1"/>
    <property type="molecule type" value="Transcribed_RNA"/>
</dbReference>